<dbReference type="PANTHER" id="PTHR13715:SF102">
    <property type="entry name" value="INOSITOL 1,4,5-TRISPHOSPHATE RECEPTOR"/>
    <property type="match status" value="1"/>
</dbReference>
<dbReference type="GO" id="GO:0035091">
    <property type="term" value="F:phosphatidylinositol binding"/>
    <property type="evidence" value="ECO:0007669"/>
    <property type="project" value="TreeGrafter"/>
</dbReference>
<feature type="domain" description="Ion transport" evidence="11">
    <location>
        <begin position="1317"/>
        <end position="1518"/>
    </location>
</feature>
<dbReference type="GO" id="GO:0005886">
    <property type="term" value="C:plasma membrane"/>
    <property type="evidence" value="ECO:0007669"/>
    <property type="project" value="TreeGrafter"/>
</dbReference>
<dbReference type="GO" id="GO:0005220">
    <property type="term" value="F:inositol 1,4,5-trisphosphate-gated calcium channel activity"/>
    <property type="evidence" value="ECO:0007669"/>
    <property type="project" value="TreeGrafter"/>
</dbReference>
<keyword evidence="4 10" id="KW-1133">Transmembrane helix</keyword>
<feature type="compositionally biased region" description="Polar residues" evidence="9">
    <location>
        <begin position="707"/>
        <end position="719"/>
    </location>
</feature>
<protein>
    <recommendedName>
        <fullName evidence="15">Inositol 1,4,5-trisphosphate receptor type 1</fullName>
    </recommendedName>
</protein>
<evidence type="ECO:0000256" key="10">
    <source>
        <dbReference type="SAM" id="Phobius"/>
    </source>
</evidence>
<evidence type="ECO:0000259" key="13">
    <source>
        <dbReference type="Pfam" id="PF08454"/>
    </source>
</evidence>
<dbReference type="GO" id="GO:0016529">
    <property type="term" value="C:sarcoplasmic reticulum"/>
    <property type="evidence" value="ECO:0007669"/>
    <property type="project" value="TreeGrafter"/>
</dbReference>
<feature type="region of interest" description="Disordered" evidence="9">
    <location>
        <begin position="701"/>
        <end position="726"/>
    </location>
</feature>
<keyword evidence="6 10" id="KW-0472">Membrane</keyword>
<dbReference type="InterPro" id="IPR035910">
    <property type="entry name" value="RyR/IP3R_RIH_dom_sf"/>
</dbReference>
<evidence type="ECO:0000256" key="6">
    <source>
        <dbReference type="ARBA" id="ARBA00023136"/>
    </source>
</evidence>
<evidence type="ECO:0000256" key="5">
    <source>
        <dbReference type="ARBA" id="ARBA00023065"/>
    </source>
</evidence>
<dbReference type="EMBL" id="UYWY01020001">
    <property type="protein sequence ID" value="VDM40128.1"/>
    <property type="molecule type" value="Genomic_DNA"/>
</dbReference>
<keyword evidence="5" id="KW-0406">Ion transport</keyword>
<dbReference type="InterPro" id="IPR015925">
    <property type="entry name" value="Ryanodine_IP3_receptor"/>
</dbReference>
<evidence type="ECO:0000256" key="7">
    <source>
        <dbReference type="ARBA" id="ARBA00023286"/>
    </source>
</evidence>
<dbReference type="Pfam" id="PF08454">
    <property type="entry name" value="RIH_assoc"/>
    <property type="match status" value="1"/>
</dbReference>
<feature type="compositionally biased region" description="Basic and acidic residues" evidence="9">
    <location>
        <begin position="55"/>
        <end position="67"/>
    </location>
</feature>
<feature type="domain" description="RyR/IP3R Homology associated" evidence="13">
    <location>
        <begin position="841"/>
        <end position="945"/>
    </location>
</feature>
<dbReference type="GO" id="GO:0005789">
    <property type="term" value="C:endoplasmic reticulum membrane"/>
    <property type="evidence" value="ECO:0007669"/>
    <property type="project" value="TreeGrafter"/>
</dbReference>
<dbReference type="Pfam" id="PF01365">
    <property type="entry name" value="RYDR_ITPR"/>
    <property type="match status" value="1"/>
</dbReference>
<dbReference type="Pfam" id="PF00520">
    <property type="entry name" value="Ion_trans"/>
    <property type="match status" value="1"/>
</dbReference>
<comment type="subcellular location">
    <subcellularLocation>
        <location evidence="1">Endomembrane system</location>
        <topology evidence="1">Multi-pass membrane protein</topology>
    </subcellularLocation>
</comment>
<evidence type="ECO:0000256" key="3">
    <source>
        <dbReference type="ARBA" id="ARBA00022692"/>
    </source>
</evidence>
<evidence type="ECO:0000259" key="11">
    <source>
        <dbReference type="Pfam" id="PF00520"/>
    </source>
</evidence>
<evidence type="ECO:0000256" key="2">
    <source>
        <dbReference type="ARBA" id="ARBA00022448"/>
    </source>
</evidence>
<evidence type="ECO:0000259" key="12">
    <source>
        <dbReference type="Pfam" id="PF01365"/>
    </source>
</evidence>
<feature type="region of interest" description="Disordered" evidence="9">
    <location>
        <begin position="48"/>
        <end position="76"/>
    </location>
</feature>
<keyword evidence="7" id="KW-1071">Ligand-gated ion channel</keyword>
<dbReference type="InterPro" id="IPR013662">
    <property type="entry name" value="RIH_assoc-dom"/>
</dbReference>
<dbReference type="PANTHER" id="PTHR13715">
    <property type="entry name" value="RYANODINE RECEPTOR AND IP3 RECEPTOR"/>
    <property type="match status" value="1"/>
</dbReference>
<dbReference type="GO" id="GO:0051209">
    <property type="term" value="P:release of sequestered calcium ion into cytosol"/>
    <property type="evidence" value="ECO:0007669"/>
    <property type="project" value="TreeGrafter"/>
</dbReference>
<evidence type="ECO:0000256" key="8">
    <source>
        <dbReference type="ARBA" id="ARBA00023303"/>
    </source>
</evidence>
<evidence type="ECO:0008006" key="15">
    <source>
        <dbReference type="Google" id="ProtNLM"/>
    </source>
</evidence>
<reference evidence="14" key="1">
    <citation type="submission" date="2018-11" db="EMBL/GenBank/DDBJ databases">
        <authorList>
            <consortium name="Pathogen Informatics"/>
        </authorList>
    </citation>
    <scope>NUCLEOTIDE SEQUENCE [LARGE SCALE GENOMIC DNA]</scope>
</reference>
<dbReference type="InterPro" id="IPR005821">
    <property type="entry name" value="Ion_trans_dom"/>
</dbReference>
<dbReference type="GO" id="GO:0030667">
    <property type="term" value="C:secretory granule membrane"/>
    <property type="evidence" value="ECO:0007669"/>
    <property type="project" value="TreeGrafter"/>
</dbReference>
<feature type="transmembrane region" description="Helical" evidence="10">
    <location>
        <begin position="1485"/>
        <end position="1508"/>
    </location>
</feature>
<proteinExistence type="predicted"/>
<feature type="transmembrane region" description="Helical" evidence="10">
    <location>
        <begin position="1243"/>
        <end position="1262"/>
    </location>
</feature>
<evidence type="ECO:0000256" key="4">
    <source>
        <dbReference type="ARBA" id="ARBA00022989"/>
    </source>
</evidence>
<name>A0A3P7HY64_TOXCA</name>
<feature type="transmembrane region" description="Helical" evidence="10">
    <location>
        <begin position="1214"/>
        <end position="1231"/>
    </location>
</feature>
<dbReference type="GO" id="GO:0070679">
    <property type="term" value="F:inositol 1,4,5 trisphosphate binding"/>
    <property type="evidence" value="ECO:0007669"/>
    <property type="project" value="TreeGrafter"/>
</dbReference>
<accession>A0A3P7HY64</accession>
<feature type="transmembrane region" description="Helical" evidence="10">
    <location>
        <begin position="1310"/>
        <end position="1332"/>
    </location>
</feature>
<dbReference type="SUPFAM" id="SSF100909">
    <property type="entry name" value="IP3 receptor type 1 binding core, domain 2"/>
    <property type="match status" value="1"/>
</dbReference>
<keyword evidence="3 10" id="KW-0812">Transmembrane</keyword>
<evidence type="ECO:0000256" key="1">
    <source>
        <dbReference type="ARBA" id="ARBA00004127"/>
    </source>
</evidence>
<keyword evidence="8" id="KW-0407">Ion channel</keyword>
<feature type="domain" description="RIH" evidence="12">
    <location>
        <begin position="163"/>
        <end position="306"/>
    </location>
</feature>
<dbReference type="GO" id="GO:0005509">
    <property type="term" value="F:calcium ion binding"/>
    <property type="evidence" value="ECO:0007669"/>
    <property type="project" value="TreeGrafter"/>
</dbReference>
<evidence type="ECO:0000256" key="9">
    <source>
        <dbReference type="SAM" id="MobiDB-lite"/>
    </source>
</evidence>
<sequence length="1662" mass="190038">MRSLQVQLLVSNDDVENYRQVDRDLFILKILTEKSELWVHADKRLSGSSTNQSLEDVRHSMSTDEMQRPSTTQQLQDSGLDAPRAFYHDESFRALVEKLDQHYFPNRDDCIKLLHQLLLGEDRANAASALYELSDRAPLIGYPLIRQILFRLKQLCFKDGCPDVMNQQLLRNMRVHEFVLEFLSVPYDKKNDMEMPKLLTLSHEFLRSFCRNNKENQCRLQKHISIDADAKEGCLRVNTIEEAATLVAIFKDNRELSQNVPEELIAHIVRLIEHKARNATFIEFLQCVVCVYDKEIESSQEKVAQEICSASDEVRVFYSDSASFEQLVRMMQNTPPEELNAEHPLRYHIELVRLLAMCTRGKNGTTELKCASQLPMDHIVRVITSPHCLIQVKDVYLQFMLHCYVDTDAEMKDVYNVDYIEQILSNMLSDIQKLRAEGHLLLPGSALEKYVCHTVTEVLIKFFEKPFADQPLVDISQYRGSFTKVIQNLSHLQSEWLRRRGSTKNWYRVAECVKRLTKCAEEHGLMLPASFTGSSMAGATTAKQRWQSAAHSARFIRRNQANIHIKTQLSMPHFSKTIDTHTNVVACYQGVVAEFRIFALPLRAAEASVLVDVLHTPERLFPIGSELREKCEDGGVVAKLIQHCKHLLQHGQENLCVRVLQTLCRMATSAKHNFNQQGRRVRRQLLERYFGVEAVNASVLKNEHDNGTQNTANDDNPSEPSDLKPLRETSLYDVQCKLNSAGASDLVIDLIVQDPSHEVFFMTIQLSKALLHEASVMNTPLPDEQSNFTTDDLAKKAREMSVTELTIPATLPPDSLPTGSSIPDISPYQDDEKPKTLLPLEVAIIEPILRFLQLLCENHNALLQNFLRSQGSRQNYNLVDETLMFLDVVCGSTKGSLGVFGEIGEHNFSLITQTLVTLTEFCQGPCHENQNAIGHHESGLNMIISLVLNEIKPLCIAHMDLALEIKSDASKLLLAVMESRHDADNAERVLENMSHMTSGPKQLIHAIKVAYEMATSQSFAVSKFRKQLLESNISSVGDDKKDKLAKLPEISVQETTAELYSPKEISPTLVDPQELRDIVDKKSKRAVPAEISEEVGHNIFILATQLSRHNEELKLMLDPENCDDEMTRMAVTYYKKHTAQIEIVRRDRKMERVIFPIHTICEYLTPETKQNIFTETERDAQGSKVTEFFEQWPKLFEEMKWQKKLQDLFAPNNPLIYALTLASLLFLRAQWSDRASLGRTHEVYWGIASVMFSFSMLSIAFFGVVPTLFLVGILQLINKLIHLVSYIGNRGLIDKTWAERVEDKDVWYHLLYLSVCFFGLIGHPLVYSLLLFDIVASEETLRNVIRSVTRNWQSIIMTGLLALILVYLFSIVGYLFFQRDFQLEVDSIDQMTEDSLAMGSDIAQSHDSSGIYFGASHTEVKGTCDALLKPDQSEDKNDDDGKIWSCQTLRMCIITTLNWGLRNGGGIGDVLRNVPPNEESFFARIVYDMAFFIVLIVIVLNLVFGVIIDTFGDLRAERNEKDDILKNTCFICGLERGRFDNKSVTFEEHRSSEHNLYHYLYFIVWLQVKDETEFTGPESYVDQCIKEHNNDWFPRMQAMSLAEDNQEAEQPEQITDIREMVNALLTMVRNHDRQFDELRQMIYEQSALQVRSPPLTTRNRLF</sequence>
<gene>
    <name evidence="14" type="ORF">TCNE_LOCUS8807</name>
</gene>
<dbReference type="InterPro" id="IPR000699">
    <property type="entry name" value="RIH_dom"/>
</dbReference>
<organism evidence="14">
    <name type="scientific">Toxocara canis</name>
    <name type="common">Canine roundworm</name>
    <dbReference type="NCBI Taxonomy" id="6265"/>
    <lineage>
        <taxon>Eukaryota</taxon>
        <taxon>Metazoa</taxon>
        <taxon>Ecdysozoa</taxon>
        <taxon>Nematoda</taxon>
        <taxon>Chromadorea</taxon>
        <taxon>Rhabditida</taxon>
        <taxon>Spirurina</taxon>
        <taxon>Ascaridomorpha</taxon>
        <taxon>Ascaridoidea</taxon>
        <taxon>Toxocaridae</taxon>
        <taxon>Toxocara</taxon>
    </lineage>
</organism>
<feature type="transmembrane region" description="Helical" evidence="10">
    <location>
        <begin position="1352"/>
        <end position="1377"/>
    </location>
</feature>
<dbReference type="Gene3D" id="1.10.287.70">
    <property type="match status" value="1"/>
</dbReference>
<keyword evidence="2" id="KW-0813">Transport</keyword>
<feature type="transmembrane region" description="Helical" evidence="10">
    <location>
        <begin position="1268"/>
        <end position="1289"/>
    </location>
</feature>
<evidence type="ECO:0000313" key="14">
    <source>
        <dbReference type="EMBL" id="VDM40128.1"/>
    </source>
</evidence>